<dbReference type="SUPFAM" id="SSF103515">
    <property type="entry name" value="Autotransporter"/>
    <property type="match status" value="1"/>
</dbReference>
<dbReference type="Proteomes" id="UP000831684">
    <property type="component" value="Chromosome"/>
</dbReference>
<dbReference type="InterPro" id="IPR013425">
    <property type="entry name" value="Autotrns_rpt"/>
</dbReference>
<evidence type="ECO:0000313" key="4">
    <source>
        <dbReference type="Proteomes" id="UP000831684"/>
    </source>
</evidence>
<dbReference type="Pfam" id="PF12951">
    <property type="entry name" value="PATR"/>
    <property type="match status" value="2"/>
</dbReference>
<dbReference type="KEGG" id="apol:K9D25_18385"/>
<dbReference type="EMBL" id="CP083239">
    <property type="protein sequence ID" value="UOK70665.1"/>
    <property type="molecule type" value="Genomic_DNA"/>
</dbReference>
<dbReference type="InterPro" id="IPR005546">
    <property type="entry name" value="Autotransporte_beta"/>
</dbReference>
<organism evidence="3 4">
    <name type="scientific">Ancylobacter polymorphus</name>
    <dbReference type="NCBI Taxonomy" id="223390"/>
    <lineage>
        <taxon>Bacteria</taxon>
        <taxon>Pseudomonadati</taxon>
        <taxon>Pseudomonadota</taxon>
        <taxon>Alphaproteobacteria</taxon>
        <taxon>Hyphomicrobiales</taxon>
        <taxon>Xanthobacteraceae</taxon>
        <taxon>Ancylobacter</taxon>
    </lineage>
</organism>
<evidence type="ECO:0000313" key="3">
    <source>
        <dbReference type="EMBL" id="UOK70665.1"/>
    </source>
</evidence>
<dbReference type="PROSITE" id="PS51208">
    <property type="entry name" value="AUTOTRANSPORTER"/>
    <property type="match status" value="1"/>
</dbReference>
<name>A0A9E6ZXW4_9HYPH</name>
<dbReference type="Pfam" id="PF03797">
    <property type="entry name" value="Autotransporter"/>
    <property type="match status" value="1"/>
</dbReference>
<dbReference type="NCBIfam" id="TIGR02601">
    <property type="entry name" value="autotrns_rpt"/>
    <property type="match status" value="1"/>
</dbReference>
<sequence length="864" mass="85342">MGGSVSSASSGTSGAGGAGIFADTSTITVANGATVSGGAGAAVSTPFTNGAGGVGITATNSKIILDGEVEVTGGLGGDSLTRAAAISFGTGTNSLELRGDADGDLAYLLGGITHAGNTDTLILGGTNNVTIDGTALGSFASGFGSVEKTGTSTWTLTGYNGSYAGSLTISAGTLALSGSSNLSAASSVTIGKGTLDISATTSGTTIKDLSSSDSEARVVLGSQTLSVTTGSQATFAGVISGSGGPTVSGTLPNGLILTGDNTYLGTTTVNGALVIGLNSASGSVAGDIVVNAGGNLGFARNDTYTIQNSITAAAGSTIGFVYGTYSYAGSGVISGAVFVQGGELHLIANEFANASSLTLDSGGTLSGNGTVANLVVKNGGIVAPGNSPGTIAVNGTVELKAGSTYRVDVTPTGAHDLIIASGAATIESTAMVQLVAEAGRYKPTETYAILTATGGVTGTFASVEEDYAFLDGALSYDANNVYLTLTSNSASFTDYARTPNQLGTAVAAQALGGGNAVYDALLLLSENAVPAAFDALSGEAYASVSSVLQQQSIYVRDAVSGRLRQALTAPGVSPLAYGPGPVKAQLAEGYAPTLWAQGYGGWGNTYGNGNAASISNTIGGFLMGADVSVAENARAGLFGGYSRSTFDVDGRSSSGSASNYDLGLYAGAQFGAVALRGGAAYTWHDLSMSRSVVFPGFAESLKGNDTTGTAQVFGEIGYDVEVGAIAFEPFLGLAYVNVSGASLGEQGGAAALSVSTDDMSTFYSTLGVRLATTVEVGGRTLTPYATLGWQHAFGDVTPNSTMQFAGGLTPFSVSGVPVAEDALLVEAGLSYALSPTAQIGATYAGQLAGDASQNAFTAQFSLKF</sequence>
<accession>A0A9E6ZXW4</accession>
<dbReference type="InterPro" id="IPR036709">
    <property type="entry name" value="Autotransporte_beta_dom_sf"/>
</dbReference>
<keyword evidence="1" id="KW-0732">Signal</keyword>
<feature type="domain" description="Autotransporter" evidence="2">
    <location>
        <begin position="587"/>
        <end position="864"/>
    </location>
</feature>
<dbReference type="SUPFAM" id="SSF51126">
    <property type="entry name" value="Pectin lyase-like"/>
    <property type="match status" value="1"/>
</dbReference>
<reference evidence="3" key="1">
    <citation type="submission" date="2021-09" db="EMBL/GenBank/DDBJ databases">
        <title>Network and meta-omics reveal the key degrader and cooperation patterns in an efficient 1,4-dioxane-degrading microbial community.</title>
        <authorList>
            <person name="Dai C."/>
        </authorList>
    </citation>
    <scope>NUCLEOTIDE SEQUENCE</scope>
    <source>
        <strain evidence="3">ZM13</strain>
    </source>
</reference>
<evidence type="ECO:0000259" key="2">
    <source>
        <dbReference type="PROSITE" id="PS51208"/>
    </source>
</evidence>
<dbReference type="SMART" id="SM00869">
    <property type="entry name" value="Autotransporter"/>
    <property type="match status" value="1"/>
</dbReference>
<protein>
    <submittedName>
        <fullName evidence="3">Autotransporter domain-containing protein</fullName>
    </submittedName>
</protein>
<dbReference type="AlphaFoldDB" id="A0A9E6ZXW4"/>
<proteinExistence type="predicted"/>
<dbReference type="InterPro" id="IPR006315">
    <property type="entry name" value="OM_autotransptr_brl_dom"/>
</dbReference>
<dbReference type="GO" id="GO:0019867">
    <property type="term" value="C:outer membrane"/>
    <property type="evidence" value="ECO:0007669"/>
    <property type="project" value="InterPro"/>
</dbReference>
<gene>
    <name evidence="3" type="ORF">K9D25_18385</name>
</gene>
<dbReference type="InterPro" id="IPR011050">
    <property type="entry name" value="Pectin_lyase_fold/virulence"/>
</dbReference>
<evidence type="ECO:0000256" key="1">
    <source>
        <dbReference type="ARBA" id="ARBA00022729"/>
    </source>
</evidence>
<dbReference type="NCBIfam" id="TIGR01414">
    <property type="entry name" value="autotrans_barl"/>
    <property type="match status" value="1"/>
</dbReference>
<dbReference type="Gene3D" id="2.40.128.130">
    <property type="entry name" value="Autotransporter beta-domain"/>
    <property type="match status" value="1"/>
</dbReference>